<evidence type="ECO:0000259" key="1">
    <source>
        <dbReference type="Pfam" id="PF13472"/>
    </source>
</evidence>
<reference evidence="2 3" key="1">
    <citation type="submission" date="2014-12" db="EMBL/GenBank/DDBJ databases">
        <title>Draft genome sequences of 29 type strains of Enterococci.</title>
        <authorList>
            <person name="Zhong Z."/>
            <person name="Sun Z."/>
            <person name="Liu W."/>
            <person name="Zhang W."/>
            <person name="Zhang H."/>
        </authorList>
    </citation>
    <scope>NUCLEOTIDE SEQUENCE [LARGE SCALE GENOMIC DNA]</scope>
    <source>
        <strain evidence="2 3">DSM 15687</strain>
    </source>
</reference>
<evidence type="ECO:0000313" key="3">
    <source>
        <dbReference type="Proteomes" id="UP000182152"/>
    </source>
</evidence>
<dbReference type="EMBL" id="JXLB01000001">
    <property type="protein sequence ID" value="OJG83935.1"/>
    <property type="molecule type" value="Genomic_DNA"/>
</dbReference>
<dbReference type="Pfam" id="PF13472">
    <property type="entry name" value="Lipase_GDSL_2"/>
    <property type="match status" value="1"/>
</dbReference>
<accession>A0A1L8WSC6</accession>
<organism evidence="2 3">
    <name type="scientific">Enterococcus ratti</name>
    <dbReference type="NCBI Taxonomy" id="150033"/>
    <lineage>
        <taxon>Bacteria</taxon>
        <taxon>Bacillati</taxon>
        <taxon>Bacillota</taxon>
        <taxon>Bacilli</taxon>
        <taxon>Lactobacillales</taxon>
        <taxon>Enterococcaceae</taxon>
        <taxon>Enterococcus</taxon>
    </lineage>
</organism>
<dbReference type="PANTHER" id="PTHR30383">
    <property type="entry name" value="THIOESTERASE 1/PROTEASE 1/LYSOPHOSPHOLIPASE L1"/>
    <property type="match status" value="1"/>
</dbReference>
<dbReference type="SUPFAM" id="SSF52266">
    <property type="entry name" value="SGNH hydrolase"/>
    <property type="match status" value="1"/>
</dbReference>
<name>A0A1L8WSC6_9ENTE</name>
<dbReference type="AlphaFoldDB" id="A0A1L8WSC6"/>
<dbReference type="InterPro" id="IPR036514">
    <property type="entry name" value="SGNH_hydro_sf"/>
</dbReference>
<dbReference type="InterPro" id="IPR013830">
    <property type="entry name" value="SGNH_hydro"/>
</dbReference>
<keyword evidence="3" id="KW-1185">Reference proteome</keyword>
<protein>
    <recommendedName>
        <fullName evidence="1">SGNH hydrolase-type esterase domain-containing protein</fullName>
    </recommendedName>
</protein>
<proteinExistence type="predicted"/>
<gene>
    <name evidence="2" type="ORF">RV14_GL000112</name>
</gene>
<dbReference type="STRING" id="150033.RV14_GL000112"/>
<dbReference type="Proteomes" id="UP000182152">
    <property type="component" value="Unassembled WGS sequence"/>
</dbReference>
<dbReference type="Gene3D" id="3.40.50.1110">
    <property type="entry name" value="SGNH hydrolase"/>
    <property type="match status" value="1"/>
</dbReference>
<dbReference type="InterPro" id="IPR051532">
    <property type="entry name" value="Ester_Hydrolysis_Enzymes"/>
</dbReference>
<dbReference type="GO" id="GO:0004622">
    <property type="term" value="F:phosphatidylcholine lysophospholipase activity"/>
    <property type="evidence" value="ECO:0007669"/>
    <property type="project" value="TreeGrafter"/>
</dbReference>
<sequence>MKKMKKIIIFGDSIAAGLFQGEVAHILDSYLSDALNSLGKTDFTITNLGKKGDSTTSCLERLNQLTKQEKTAEYVVMNVGINDAINQRNNQETYQKNLQQMIQQFRNSHIILVGPSYVDEKIKTQTVPKILIEYGKIAKKVAESMKVDFIDFYHYEKTFEDPSLYLQEDGLHPSKLGYHFLSTLIAQCIQIKEQQ</sequence>
<comment type="caution">
    <text evidence="2">The sequence shown here is derived from an EMBL/GenBank/DDBJ whole genome shotgun (WGS) entry which is preliminary data.</text>
</comment>
<evidence type="ECO:0000313" key="2">
    <source>
        <dbReference type="EMBL" id="OJG83935.1"/>
    </source>
</evidence>
<dbReference type="PANTHER" id="PTHR30383:SF5">
    <property type="entry name" value="SGNH HYDROLASE-TYPE ESTERASE DOMAIN-CONTAINING PROTEIN"/>
    <property type="match status" value="1"/>
</dbReference>
<feature type="domain" description="SGNH hydrolase-type esterase" evidence="1">
    <location>
        <begin position="9"/>
        <end position="179"/>
    </location>
</feature>